<dbReference type="AlphaFoldDB" id="A0A1S8X4G9"/>
<evidence type="ECO:0000313" key="2">
    <source>
        <dbReference type="EMBL" id="OON21577.1"/>
    </source>
</evidence>
<sequence length="299" mass="34649">MGHYTLRVRDPDEVSKPSWKNKRLERMPALKYQCTDNTSKQLTISQKDRTIKEFKMDKDAFYEAYKKEKNRPPPDITPAAFQQIAAMGDQRAKHGSRKKREPPVMDDETFYKAFQLEQNHSPSDIAPEVFEQIIREDAAKMKYVSKFTNLFEKTLNKPTSSEEPTIIFPRVGVPSTTQQQAQAVERSVEVTAPKISLSDQRATESPSPRVHILSSQMDAYWTGKITEYLNRYYNAQGCFASVFPILLKLERRLGPGWRLDQIDDPMFVSEKALPNSTINFKFPPSPRSYTIWRQREPDF</sequence>
<feature type="region of interest" description="Disordered" evidence="1">
    <location>
        <begin position="1"/>
        <end position="22"/>
    </location>
</feature>
<reference evidence="2 3" key="1">
    <citation type="submission" date="2015-03" db="EMBL/GenBank/DDBJ databases">
        <title>Draft genome of the nematode, Opisthorchis viverrini.</title>
        <authorList>
            <person name="Mitreva M."/>
        </authorList>
    </citation>
    <scope>NUCLEOTIDE SEQUENCE [LARGE SCALE GENOMIC DNA]</scope>
    <source>
        <strain evidence="2">Khon Kaen</strain>
    </source>
</reference>
<organism evidence="2 3">
    <name type="scientific">Opisthorchis viverrini</name>
    <name type="common">Southeast Asian liver fluke</name>
    <dbReference type="NCBI Taxonomy" id="6198"/>
    <lineage>
        <taxon>Eukaryota</taxon>
        <taxon>Metazoa</taxon>
        <taxon>Spiralia</taxon>
        <taxon>Lophotrochozoa</taxon>
        <taxon>Platyhelminthes</taxon>
        <taxon>Trematoda</taxon>
        <taxon>Digenea</taxon>
        <taxon>Opisthorchiida</taxon>
        <taxon>Opisthorchiata</taxon>
        <taxon>Opisthorchiidae</taxon>
        <taxon>Opisthorchis</taxon>
    </lineage>
</organism>
<evidence type="ECO:0000313" key="3">
    <source>
        <dbReference type="Proteomes" id="UP000243686"/>
    </source>
</evidence>
<protein>
    <submittedName>
        <fullName evidence="2">Uncharacterized protein</fullName>
    </submittedName>
</protein>
<proteinExistence type="predicted"/>
<accession>A0A1S8X4G9</accession>
<evidence type="ECO:0000256" key="1">
    <source>
        <dbReference type="SAM" id="MobiDB-lite"/>
    </source>
</evidence>
<gene>
    <name evidence="2" type="ORF">X801_02529</name>
</gene>
<name>A0A1S8X4G9_OPIVI</name>
<dbReference type="EMBL" id="KV892075">
    <property type="protein sequence ID" value="OON21577.1"/>
    <property type="molecule type" value="Genomic_DNA"/>
</dbReference>
<dbReference type="Proteomes" id="UP000243686">
    <property type="component" value="Unassembled WGS sequence"/>
</dbReference>
<keyword evidence="3" id="KW-1185">Reference proteome</keyword>